<evidence type="ECO:0000313" key="4">
    <source>
        <dbReference type="EMBL" id="OGY40752.1"/>
    </source>
</evidence>
<dbReference type="STRING" id="1797529.A2570_01320"/>
<dbReference type="InterPro" id="IPR031107">
    <property type="entry name" value="Small_HSP"/>
</dbReference>
<dbReference type="Pfam" id="PF00011">
    <property type="entry name" value="HSP20"/>
    <property type="match status" value="1"/>
</dbReference>
<dbReference type="PANTHER" id="PTHR11527">
    <property type="entry name" value="HEAT-SHOCK PROTEIN 20 FAMILY MEMBER"/>
    <property type="match status" value="1"/>
</dbReference>
<sequence>MVFSKKKNKETKELSTIKDDSFAELAIDVFQTPEEIIIQSPIAGVKSEEVDVSIENDMITISGHRQKQQIVDEDNYFYQECYWGGFSRTIGLPTQEVDIEKAKADMDNGVLTIRIPRAVRVRTRKLKIGSKG</sequence>
<comment type="similarity">
    <text evidence="1 2">Belongs to the small heat shock protein (HSP20) family.</text>
</comment>
<name>A0A1G1XLC5_9BACT</name>
<dbReference type="SUPFAM" id="SSF49764">
    <property type="entry name" value="HSP20-like chaperones"/>
    <property type="match status" value="1"/>
</dbReference>
<dbReference type="InterPro" id="IPR008978">
    <property type="entry name" value="HSP20-like_chaperone"/>
</dbReference>
<evidence type="ECO:0000313" key="5">
    <source>
        <dbReference type="Proteomes" id="UP000178570"/>
    </source>
</evidence>
<evidence type="ECO:0000256" key="2">
    <source>
        <dbReference type="RuleBase" id="RU003616"/>
    </source>
</evidence>
<dbReference type="EMBL" id="MHHY01000006">
    <property type="protein sequence ID" value="OGY40752.1"/>
    <property type="molecule type" value="Genomic_DNA"/>
</dbReference>
<feature type="domain" description="SHSP" evidence="3">
    <location>
        <begin position="16"/>
        <end position="131"/>
    </location>
</feature>
<evidence type="ECO:0000259" key="3">
    <source>
        <dbReference type="PROSITE" id="PS01031"/>
    </source>
</evidence>
<dbReference type="CDD" id="cd06464">
    <property type="entry name" value="ACD_sHsps-like"/>
    <property type="match status" value="1"/>
</dbReference>
<dbReference type="Gene3D" id="2.60.40.790">
    <property type="match status" value="1"/>
</dbReference>
<accession>A0A1G1XLC5</accession>
<gene>
    <name evidence="4" type="ORF">A2570_01320</name>
</gene>
<evidence type="ECO:0000256" key="1">
    <source>
        <dbReference type="PROSITE-ProRule" id="PRU00285"/>
    </source>
</evidence>
<organism evidence="4 5">
    <name type="scientific">Candidatus Brennerbacteria bacterium RIFOXYD1_FULL_41_16</name>
    <dbReference type="NCBI Taxonomy" id="1797529"/>
    <lineage>
        <taxon>Bacteria</taxon>
        <taxon>Candidatus Brenneribacteriota</taxon>
    </lineage>
</organism>
<proteinExistence type="inferred from homology"/>
<reference evidence="4 5" key="1">
    <citation type="journal article" date="2016" name="Nat. Commun.">
        <title>Thousands of microbial genomes shed light on interconnected biogeochemical processes in an aquifer system.</title>
        <authorList>
            <person name="Anantharaman K."/>
            <person name="Brown C.T."/>
            <person name="Hug L.A."/>
            <person name="Sharon I."/>
            <person name="Castelle C.J."/>
            <person name="Probst A.J."/>
            <person name="Thomas B.C."/>
            <person name="Singh A."/>
            <person name="Wilkins M.J."/>
            <person name="Karaoz U."/>
            <person name="Brodie E.L."/>
            <person name="Williams K.H."/>
            <person name="Hubbard S.S."/>
            <person name="Banfield J.F."/>
        </authorList>
    </citation>
    <scope>NUCLEOTIDE SEQUENCE [LARGE SCALE GENOMIC DNA]</scope>
</reference>
<dbReference type="Proteomes" id="UP000178570">
    <property type="component" value="Unassembled WGS sequence"/>
</dbReference>
<dbReference type="InterPro" id="IPR002068">
    <property type="entry name" value="A-crystallin/Hsp20_dom"/>
</dbReference>
<comment type="caution">
    <text evidence="4">The sequence shown here is derived from an EMBL/GenBank/DDBJ whole genome shotgun (WGS) entry which is preliminary data.</text>
</comment>
<protein>
    <recommendedName>
        <fullName evidence="3">SHSP domain-containing protein</fullName>
    </recommendedName>
</protein>
<dbReference type="AlphaFoldDB" id="A0A1G1XLC5"/>
<dbReference type="PROSITE" id="PS01031">
    <property type="entry name" value="SHSP"/>
    <property type="match status" value="1"/>
</dbReference>